<keyword evidence="4" id="KW-0539">Nucleus</keyword>
<evidence type="ECO:0000256" key="2">
    <source>
        <dbReference type="ARBA" id="ARBA00023125"/>
    </source>
</evidence>
<name>A0A9N7MQN7_STRHE</name>
<evidence type="ECO:0000256" key="3">
    <source>
        <dbReference type="ARBA" id="ARBA00023163"/>
    </source>
</evidence>
<feature type="compositionally biased region" description="Basic and acidic residues" evidence="5">
    <location>
        <begin position="243"/>
        <end position="254"/>
    </location>
</feature>
<feature type="domain" description="RWP-RK" evidence="6">
    <location>
        <begin position="22"/>
        <end position="107"/>
    </location>
</feature>
<dbReference type="Pfam" id="PF02042">
    <property type="entry name" value="RWP-RK"/>
    <property type="match status" value="1"/>
</dbReference>
<feature type="region of interest" description="Disordered" evidence="5">
    <location>
        <begin position="200"/>
        <end position="260"/>
    </location>
</feature>
<dbReference type="InterPro" id="IPR003035">
    <property type="entry name" value="RWP-RK_dom"/>
</dbReference>
<dbReference type="PANTHER" id="PTHR48460">
    <property type="entry name" value="RWP-RK DOMAIN-CONTAINING PROTEIN"/>
    <property type="match status" value="1"/>
</dbReference>
<feature type="compositionally biased region" description="Polar residues" evidence="5">
    <location>
        <begin position="216"/>
        <end position="234"/>
    </location>
</feature>
<keyword evidence="2" id="KW-0238">DNA-binding</keyword>
<feature type="compositionally biased region" description="Polar residues" evidence="5">
    <location>
        <begin position="151"/>
        <end position="166"/>
    </location>
</feature>
<sequence length="315" mass="33744">MGTLQNPSPNPYPNRNILPHSNPTPSPSPNPNPAPGSKSPSFEEVSKLFSRPLSDAADSLGTCPSVLKKVCYDNGLVRWPYRKFLSGKSIEEIKKEAALEKEKQLAGLKVVGQRNVSVAVSPSIGPQVRSSTTGSLQGSPTLRSLTPPPTINNRSGSSHMNSPAVNNANPPLLDEFKYGFPSDGLSSISYKWWGNKSADENAVDSEKGSSKDATDKSAQQPNKDLENNTNSADLASTDGDAAQGKKNETAETDPKWASSLTALRSKAAKEGQRALKLGVHRGYSVKTLDRAKKHALLQIFKSSLPAEWGHVSLDS</sequence>
<feature type="region of interest" description="Disordered" evidence="5">
    <location>
        <begin position="122"/>
        <end position="166"/>
    </location>
</feature>
<feature type="region of interest" description="Disordered" evidence="5">
    <location>
        <begin position="1"/>
        <end position="46"/>
    </location>
</feature>
<dbReference type="PROSITE" id="PS51519">
    <property type="entry name" value="RWP_RK"/>
    <property type="match status" value="1"/>
</dbReference>
<dbReference type="AlphaFoldDB" id="A0A9N7MQN7"/>
<keyword evidence="8" id="KW-1185">Reference proteome</keyword>
<evidence type="ECO:0000313" key="7">
    <source>
        <dbReference type="EMBL" id="CAA0816290.1"/>
    </source>
</evidence>
<reference evidence="7" key="1">
    <citation type="submission" date="2019-12" db="EMBL/GenBank/DDBJ databases">
        <authorList>
            <person name="Scholes J."/>
        </authorList>
    </citation>
    <scope>NUCLEOTIDE SEQUENCE</scope>
</reference>
<proteinExistence type="predicted"/>
<feature type="compositionally biased region" description="Basic and acidic residues" evidence="5">
    <location>
        <begin position="204"/>
        <end position="215"/>
    </location>
</feature>
<dbReference type="OrthoDB" id="906903at2759"/>
<evidence type="ECO:0000256" key="5">
    <source>
        <dbReference type="SAM" id="MobiDB-lite"/>
    </source>
</evidence>
<comment type="caution">
    <text evidence="7">The sequence shown here is derived from an EMBL/GenBank/DDBJ whole genome shotgun (WGS) entry which is preliminary data.</text>
</comment>
<protein>
    <recommendedName>
        <fullName evidence="6">RWP-RK domain-containing protein</fullName>
    </recommendedName>
</protein>
<feature type="compositionally biased region" description="Pro residues" evidence="5">
    <location>
        <begin position="22"/>
        <end position="34"/>
    </location>
</feature>
<evidence type="ECO:0000313" key="8">
    <source>
        <dbReference type="Proteomes" id="UP001153555"/>
    </source>
</evidence>
<keyword evidence="1" id="KW-0805">Transcription regulation</keyword>
<evidence type="ECO:0000256" key="1">
    <source>
        <dbReference type="ARBA" id="ARBA00023015"/>
    </source>
</evidence>
<gene>
    <name evidence="7" type="ORF">SHERM_16158</name>
</gene>
<evidence type="ECO:0000259" key="6">
    <source>
        <dbReference type="PROSITE" id="PS51519"/>
    </source>
</evidence>
<organism evidence="7 8">
    <name type="scientific">Striga hermonthica</name>
    <name type="common">Purple witchweed</name>
    <name type="synonym">Buchnera hermonthica</name>
    <dbReference type="NCBI Taxonomy" id="68872"/>
    <lineage>
        <taxon>Eukaryota</taxon>
        <taxon>Viridiplantae</taxon>
        <taxon>Streptophyta</taxon>
        <taxon>Embryophyta</taxon>
        <taxon>Tracheophyta</taxon>
        <taxon>Spermatophyta</taxon>
        <taxon>Magnoliopsida</taxon>
        <taxon>eudicotyledons</taxon>
        <taxon>Gunneridae</taxon>
        <taxon>Pentapetalae</taxon>
        <taxon>asterids</taxon>
        <taxon>lamiids</taxon>
        <taxon>Lamiales</taxon>
        <taxon>Orobanchaceae</taxon>
        <taxon>Buchnereae</taxon>
        <taxon>Striga</taxon>
    </lineage>
</organism>
<dbReference type="GO" id="GO:0003677">
    <property type="term" value="F:DNA binding"/>
    <property type="evidence" value="ECO:0007669"/>
    <property type="project" value="UniProtKB-KW"/>
</dbReference>
<feature type="compositionally biased region" description="Polar residues" evidence="5">
    <location>
        <begin position="128"/>
        <end position="138"/>
    </location>
</feature>
<accession>A0A9N7MQN7</accession>
<keyword evidence="3" id="KW-0804">Transcription</keyword>
<dbReference type="EMBL" id="CACSLK010013932">
    <property type="protein sequence ID" value="CAA0816290.1"/>
    <property type="molecule type" value="Genomic_DNA"/>
</dbReference>
<dbReference type="PANTHER" id="PTHR48460:SF1">
    <property type="entry name" value="RWP-RK DOMAIN-CONTAINING PROTEIN"/>
    <property type="match status" value="1"/>
</dbReference>
<evidence type="ECO:0000256" key="4">
    <source>
        <dbReference type="ARBA" id="ARBA00023242"/>
    </source>
</evidence>
<dbReference type="Proteomes" id="UP001153555">
    <property type="component" value="Unassembled WGS sequence"/>
</dbReference>